<evidence type="ECO:0000256" key="1">
    <source>
        <dbReference type="SAM" id="Phobius"/>
    </source>
</evidence>
<feature type="transmembrane region" description="Helical" evidence="1">
    <location>
        <begin position="853"/>
        <end position="872"/>
    </location>
</feature>
<comment type="caution">
    <text evidence="2">The sequence shown here is derived from an EMBL/GenBank/DDBJ whole genome shotgun (WGS) entry which is preliminary data.</text>
</comment>
<dbReference type="EMBL" id="DXAN01000014">
    <property type="protein sequence ID" value="HJA08489.1"/>
    <property type="molecule type" value="Genomic_DNA"/>
</dbReference>
<dbReference type="SUPFAM" id="SSF82693">
    <property type="entry name" value="Multidrug efflux transporter AcrB pore domain, PN1, PN2, PC1 and PC2 subdomains"/>
    <property type="match status" value="4"/>
</dbReference>
<dbReference type="Gene3D" id="1.20.1640.10">
    <property type="entry name" value="Multidrug efflux transporter AcrB transmembrane domain"/>
    <property type="match status" value="2"/>
</dbReference>
<feature type="transmembrane region" description="Helical" evidence="1">
    <location>
        <begin position="334"/>
        <end position="353"/>
    </location>
</feature>
<dbReference type="Gene3D" id="3.30.70.1320">
    <property type="entry name" value="Multidrug efflux transporter AcrB pore domain like"/>
    <property type="match status" value="1"/>
</dbReference>
<keyword evidence="1" id="KW-1133">Transmembrane helix</keyword>
<dbReference type="SUPFAM" id="SSF82866">
    <property type="entry name" value="Multidrug efflux transporter AcrB transmembrane domain"/>
    <property type="match status" value="2"/>
</dbReference>
<dbReference type="InterPro" id="IPR027463">
    <property type="entry name" value="AcrB_DN_DC_subdom"/>
</dbReference>
<accession>A0A9D2KK29</accession>
<feature type="transmembrane region" description="Helical" evidence="1">
    <location>
        <begin position="983"/>
        <end position="1009"/>
    </location>
</feature>
<protein>
    <submittedName>
        <fullName evidence="2">Efflux RND transporter permease subunit</fullName>
    </submittedName>
</protein>
<feature type="transmembrane region" description="Helical" evidence="1">
    <location>
        <begin position="905"/>
        <end position="926"/>
    </location>
</feature>
<proteinExistence type="predicted"/>
<dbReference type="Gene3D" id="3.30.70.1440">
    <property type="entry name" value="Multidrug efflux transporter AcrB pore domain"/>
    <property type="match status" value="1"/>
</dbReference>
<evidence type="ECO:0000313" key="2">
    <source>
        <dbReference type="EMBL" id="HJA08489.1"/>
    </source>
</evidence>
<gene>
    <name evidence="2" type="ORF">H9962_04795</name>
</gene>
<dbReference type="InterPro" id="IPR001036">
    <property type="entry name" value="Acrflvin-R"/>
</dbReference>
<dbReference type="Proteomes" id="UP000824225">
    <property type="component" value="Unassembled WGS sequence"/>
</dbReference>
<feature type="transmembrane region" description="Helical" evidence="1">
    <location>
        <begin position="879"/>
        <end position="899"/>
    </location>
</feature>
<reference evidence="2" key="2">
    <citation type="submission" date="2021-04" db="EMBL/GenBank/DDBJ databases">
        <authorList>
            <person name="Gilroy R."/>
        </authorList>
    </citation>
    <scope>NUCLEOTIDE SEQUENCE</scope>
    <source>
        <strain evidence="2">CHK186-16707</strain>
    </source>
</reference>
<name>A0A9D2KK29_9BACT</name>
<evidence type="ECO:0000313" key="3">
    <source>
        <dbReference type="Proteomes" id="UP000824225"/>
    </source>
</evidence>
<dbReference type="PANTHER" id="PTHR32063">
    <property type="match status" value="1"/>
</dbReference>
<dbReference type="GO" id="GO:0042910">
    <property type="term" value="F:xenobiotic transmembrane transporter activity"/>
    <property type="evidence" value="ECO:0007669"/>
    <property type="project" value="TreeGrafter"/>
</dbReference>
<dbReference type="SUPFAM" id="SSF82714">
    <property type="entry name" value="Multidrug efflux transporter AcrB TolC docking domain, DN and DC subdomains"/>
    <property type="match status" value="2"/>
</dbReference>
<feature type="transmembrane region" description="Helical" evidence="1">
    <location>
        <begin position="955"/>
        <end position="977"/>
    </location>
</feature>
<dbReference type="GO" id="GO:0005886">
    <property type="term" value="C:plasma membrane"/>
    <property type="evidence" value="ECO:0007669"/>
    <property type="project" value="TreeGrafter"/>
</dbReference>
<feature type="transmembrane region" description="Helical" evidence="1">
    <location>
        <begin position="529"/>
        <end position="549"/>
    </location>
</feature>
<feature type="transmembrane region" description="Helical" evidence="1">
    <location>
        <begin position="463"/>
        <end position="490"/>
    </location>
</feature>
<feature type="transmembrane region" description="Helical" evidence="1">
    <location>
        <begin position="12"/>
        <end position="32"/>
    </location>
</feature>
<reference evidence="2" key="1">
    <citation type="journal article" date="2021" name="PeerJ">
        <title>Extensive microbial diversity within the chicken gut microbiome revealed by metagenomics and culture.</title>
        <authorList>
            <person name="Gilroy R."/>
            <person name="Ravi A."/>
            <person name="Getino M."/>
            <person name="Pursley I."/>
            <person name="Horton D.L."/>
            <person name="Alikhan N.F."/>
            <person name="Baker D."/>
            <person name="Gharbi K."/>
            <person name="Hall N."/>
            <person name="Watson M."/>
            <person name="Adriaenssens E.M."/>
            <person name="Foster-Nyarko E."/>
            <person name="Jarju S."/>
            <person name="Secka A."/>
            <person name="Antonio M."/>
            <person name="Oren A."/>
            <person name="Chaudhuri R.R."/>
            <person name="La Ragione R."/>
            <person name="Hildebrand F."/>
            <person name="Pallen M.J."/>
        </authorList>
    </citation>
    <scope>NUCLEOTIDE SEQUENCE</scope>
    <source>
        <strain evidence="2">CHK186-16707</strain>
    </source>
</reference>
<dbReference type="AlphaFoldDB" id="A0A9D2KK29"/>
<dbReference type="Pfam" id="PF00873">
    <property type="entry name" value="ACR_tran"/>
    <property type="match status" value="1"/>
</dbReference>
<dbReference type="Gene3D" id="3.30.2090.10">
    <property type="entry name" value="Multidrug efflux transporter AcrB TolC docking domain, DN and DC subdomains"/>
    <property type="match status" value="2"/>
</dbReference>
<keyword evidence="1" id="KW-0472">Membrane</keyword>
<organism evidence="2 3">
    <name type="scientific">Candidatus Mailhella merdigallinarum</name>
    <dbReference type="NCBI Taxonomy" id="2838658"/>
    <lineage>
        <taxon>Bacteria</taxon>
        <taxon>Pseudomonadati</taxon>
        <taxon>Thermodesulfobacteriota</taxon>
        <taxon>Desulfovibrionia</taxon>
        <taxon>Desulfovibrionales</taxon>
        <taxon>Desulfovibrionaceae</taxon>
        <taxon>Mailhella</taxon>
    </lineage>
</organism>
<feature type="transmembrane region" description="Helical" evidence="1">
    <location>
        <begin position="428"/>
        <end position="451"/>
    </location>
</feature>
<keyword evidence="1" id="KW-0812">Transmembrane</keyword>
<feature type="transmembrane region" description="Helical" evidence="1">
    <location>
        <begin position="360"/>
        <end position="380"/>
    </location>
</feature>
<dbReference type="Gene3D" id="3.30.70.1430">
    <property type="entry name" value="Multidrug efflux transporter AcrB pore domain"/>
    <property type="match status" value="2"/>
</dbReference>
<dbReference type="PRINTS" id="PR00702">
    <property type="entry name" value="ACRIFLAVINRP"/>
</dbReference>
<sequence length="1036" mass="112132">MNMSALFIKRPVATTLLMAGILIFGMLSYFQLPQSDMPNVELPYIIVSASMPGADPETMATSVAKPLEKQLSTISSIKSMTSNSKQGRTMVFLEFEMDRDIDGAAIDVQSAISRAYSSMPDTMTQQPRFMKLNPDSMPVLQLAVTSDTMTPQQLTQYAETYISDRLSMVKGVSQSDVRGAKRFAVRIQIDPNLMAARNVSVEEISDAVDKANATLPTGTLQGETRIRNLKASGEMTKAEDFADIIVAWRNGAPVRLSDVAKVIDGAEETNQASWINGKNGVIIQVTRQPGGNTVQVVQDILEILPEIEASLPPSVSMEVVEDGSVAIKDSVHEVQFTLILTIFLVIAVIYVFLRDGMATIIPSLAVPLSIVATFAFMYAMNFSLDNLSLMALILVVGFVVDDAIVMLENIIRHREMGKSPMQAAMDGAGEVGFTILSMTISLAAVFIPLLFMPGVAGRMFFEFAAVIIIAIAMSLFVSLSLTPMMSALFLTEKSVHIKYTGFKALMEKGFAGVLRGYEVSLHWAMRHKFLMFLGSLLLIVATGYLATIVRTGYFPAIDGGKIAITTRAEESISFQALAEAQASLHDIIAADPAVRNFISTVGGGTRGETNTGNITVRLKPINEREHIDVVINRLRQKLADNPTLNVFVRNGDSMGGGSAGGQYTYTLVGSDLQELYKAASVLETAMKDLPGVRDVGTDLQLMNPTIKLDIDRDKAQSLGISMSQIESALYSAFGTRQISTIYTDVSDYTVKLEVLPELQYNADVLDSIYLRSSTGALVPLATLATTSSEAGPMAVNHNRQFPSVSVSFNTAPGVSLGDAMQQISDTARDVLPDTVTGSFTGTAQDFQSSVTSMILLIVIALVLIYIVLGILYESFIHPITILSGLPSAGFGALFSLWLFNSELNMTAFVGIIMLIGIVKKNAIMVLDFSLEAERTRHLPPDEAVIEGCLIRFRPILMTTFAAVMGAVPLAIGMGATGADMRQPIGICVAGGLIFSQVVTLYITPVYYVYLDRFGSFVGRLMARIFRRSLAEPAAEA</sequence>
<feature type="transmembrane region" description="Helical" evidence="1">
    <location>
        <begin position="386"/>
        <end position="407"/>
    </location>
</feature>
<dbReference type="PANTHER" id="PTHR32063:SF21">
    <property type="entry name" value="MULTIDRUG RESISTANCE PROTEIN MDTB"/>
    <property type="match status" value="1"/>
</dbReference>